<evidence type="ECO:0000256" key="1">
    <source>
        <dbReference type="ARBA" id="ARBA00023015"/>
    </source>
</evidence>
<dbReference type="PRINTS" id="PR00035">
    <property type="entry name" value="HTHGNTR"/>
</dbReference>
<keyword evidence="6" id="KW-1185">Reference proteome</keyword>
<dbReference type="Proteomes" id="UP001441944">
    <property type="component" value="Unassembled WGS sequence"/>
</dbReference>
<evidence type="ECO:0000256" key="3">
    <source>
        <dbReference type="ARBA" id="ARBA00023163"/>
    </source>
</evidence>
<evidence type="ECO:0000313" key="5">
    <source>
        <dbReference type="EMBL" id="GAA6196844.1"/>
    </source>
</evidence>
<dbReference type="Gene3D" id="1.20.120.530">
    <property type="entry name" value="GntR ligand-binding domain-like"/>
    <property type="match status" value="1"/>
</dbReference>
<organism evidence="5 6">
    <name type="scientific">Pseudophaeobacter arcticus</name>
    <dbReference type="NCBI Taxonomy" id="385492"/>
    <lineage>
        <taxon>Bacteria</taxon>
        <taxon>Pseudomonadati</taxon>
        <taxon>Pseudomonadota</taxon>
        <taxon>Alphaproteobacteria</taxon>
        <taxon>Rhodobacterales</taxon>
        <taxon>Paracoccaceae</taxon>
        <taxon>Pseudophaeobacter</taxon>
    </lineage>
</organism>
<dbReference type="CDD" id="cd07377">
    <property type="entry name" value="WHTH_GntR"/>
    <property type="match status" value="1"/>
</dbReference>
<dbReference type="InterPro" id="IPR008920">
    <property type="entry name" value="TF_FadR/GntR_C"/>
</dbReference>
<accession>A0ABQ0ALY2</accession>
<dbReference type="InterPro" id="IPR011711">
    <property type="entry name" value="GntR_C"/>
</dbReference>
<keyword evidence="3" id="KW-0804">Transcription</keyword>
<dbReference type="InterPro" id="IPR036388">
    <property type="entry name" value="WH-like_DNA-bd_sf"/>
</dbReference>
<dbReference type="PANTHER" id="PTHR43537:SF5">
    <property type="entry name" value="UXU OPERON TRANSCRIPTIONAL REGULATOR"/>
    <property type="match status" value="1"/>
</dbReference>
<proteinExistence type="predicted"/>
<dbReference type="PANTHER" id="PTHR43537">
    <property type="entry name" value="TRANSCRIPTIONAL REGULATOR, GNTR FAMILY"/>
    <property type="match status" value="1"/>
</dbReference>
<protein>
    <submittedName>
        <fullName evidence="5">FadR/GntR family transcriptional regulator</fullName>
    </submittedName>
</protein>
<dbReference type="Pfam" id="PF00392">
    <property type="entry name" value="GntR"/>
    <property type="match status" value="1"/>
</dbReference>
<evidence type="ECO:0000313" key="6">
    <source>
        <dbReference type="Proteomes" id="UP001441944"/>
    </source>
</evidence>
<dbReference type="PROSITE" id="PS50949">
    <property type="entry name" value="HTH_GNTR"/>
    <property type="match status" value="1"/>
</dbReference>
<dbReference type="InterPro" id="IPR036390">
    <property type="entry name" value="WH_DNA-bd_sf"/>
</dbReference>
<reference evidence="5 6" key="1">
    <citation type="submission" date="2024-04" db="EMBL/GenBank/DDBJ databases">
        <title>Draft genome sequence of Pseudophaeobacter arcticus NBRC 116598.</title>
        <authorList>
            <person name="Miyakawa T."/>
            <person name="Kusuya Y."/>
            <person name="Miura T."/>
        </authorList>
    </citation>
    <scope>NUCLEOTIDE SEQUENCE [LARGE SCALE GENOMIC DNA]</scope>
    <source>
        <strain evidence="5 6">SU-CL00105</strain>
    </source>
</reference>
<dbReference type="SUPFAM" id="SSF48008">
    <property type="entry name" value="GntR ligand-binding domain-like"/>
    <property type="match status" value="1"/>
</dbReference>
<evidence type="ECO:0000256" key="2">
    <source>
        <dbReference type="ARBA" id="ARBA00023125"/>
    </source>
</evidence>
<feature type="domain" description="HTH gntR-type" evidence="4">
    <location>
        <begin position="1"/>
        <end position="59"/>
    </location>
</feature>
<keyword evidence="2" id="KW-0238">DNA-binding</keyword>
<name>A0ABQ0ALY2_9RHOB</name>
<gene>
    <name evidence="5" type="ORF">NBRC116598_22880</name>
</gene>
<dbReference type="SUPFAM" id="SSF46785">
    <property type="entry name" value="Winged helix' DNA-binding domain"/>
    <property type="match status" value="1"/>
</dbReference>
<dbReference type="SMART" id="SM00895">
    <property type="entry name" value="FCD"/>
    <property type="match status" value="1"/>
</dbReference>
<dbReference type="SMART" id="SM00345">
    <property type="entry name" value="HTH_GNTR"/>
    <property type="match status" value="1"/>
</dbReference>
<dbReference type="EMBL" id="BAABWU010000008">
    <property type="protein sequence ID" value="GAA6196844.1"/>
    <property type="molecule type" value="Genomic_DNA"/>
</dbReference>
<dbReference type="Pfam" id="PF07729">
    <property type="entry name" value="FCD"/>
    <property type="match status" value="1"/>
</dbReference>
<comment type="caution">
    <text evidence="5">The sequence shown here is derived from an EMBL/GenBank/DDBJ whole genome shotgun (WGS) entry which is preliminary data.</text>
</comment>
<evidence type="ECO:0000259" key="4">
    <source>
        <dbReference type="PROSITE" id="PS50949"/>
    </source>
</evidence>
<dbReference type="Gene3D" id="1.10.10.10">
    <property type="entry name" value="Winged helix-like DNA-binding domain superfamily/Winged helix DNA-binding domain"/>
    <property type="match status" value="1"/>
</dbReference>
<sequence>MRLGIASGTMLRGDRLLPEREMAQHLGVSRARLRQALDLLEAEGALFRRRGQGTFVQPPPATDAARLKSLAQRVSPQEVMEVRLQIEPALAGLAALRADDQARERFAQAAQATLDAPDQHSYDAADDVFHYKIAEMAQNPLFLTVYEAIRTVRAQSSWATTRAAHYSPEVMAVLGQQHQTLAAAILKGDSPAATQIMQDHLHCVAETLLQSP</sequence>
<keyword evidence="1" id="KW-0805">Transcription regulation</keyword>
<dbReference type="InterPro" id="IPR000524">
    <property type="entry name" value="Tscrpt_reg_HTH_GntR"/>
</dbReference>